<evidence type="ECO:0000256" key="1">
    <source>
        <dbReference type="SAM" id="Phobius"/>
    </source>
</evidence>
<protein>
    <submittedName>
        <fullName evidence="2">Uncharacterized protein</fullName>
    </submittedName>
</protein>
<organism evidence="2 3">
    <name type="scientific">Dulcicalothrix desertica PCC 7102</name>
    <dbReference type="NCBI Taxonomy" id="232991"/>
    <lineage>
        <taxon>Bacteria</taxon>
        <taxon>Bacillati</taxon>
        <taxon>Cyanobacteriota</taxon>
        <taxon>Cyanophyceae</taxon>
        <taxon>Nostocales</taxon>
        <taxon>Calotrichaceae</taxon>
        <taxon>Dulcicalothrix</taxon>
    </lineage>
</organism>
<dbReference type="RefSeq" id="WP_148129281.1">
    <property type="nucleotide sequence ID" value="NZ_VLKB01000010.1"/>
</dbReference>
<reference evidence="2" key="2">
    <citation type="journal article" date="2019" name="Genome Biol. Evol.">
        <title>Day and night: Metabolic profiles and evolutionary relationships of six axenic non-marine cyanobacteria.</title>
        <authorList>
            <person name="Will S.E."/>
            <person name="Henke P."/>
            <person name="Boedeker C."/>
            <person name="Huang S."/>
            <person name="Brinkmann H."/>
            <person name="Rohde M."/>
            <person name="Jarek M."/>
            <person name="Friedl T."/>
            <person name="Seufert S."/>
            <person name="Schumacher M."/>
            <person name="Overmann J."/>
            <person name="Neumann-Schaal M."/>
            <person name="Petersen J."/>
        </authorList>
    </citation>
    <scope>NUCLEOTIDE SEQUENCE [LARGE SCALE GENOMIC DNA]</scope>
    <source>
        <strain evidence="2">PCC 7102</strain>
    </source>
</reference>
<keyword evidence="1" id="KW-1133">Transmembrane helix</keyword>
<sequence>MYLLLYITQDLRLILLIVQLDVLFWHAQLPAFFTFPSNFYVLKMVRNPAISVTIPGSGASKDITVDSEDEVILSPEQIQRPFG</sequence>
<name>A0A3S1C4M0_9CYAN</name>
<keyword evidence="3" id="KW-1185">Reference proteome</keyword>
<gene>
    <name evidence="2" type="ORF">DSM106972_091320</name>
</gene>
<dbReference type="EMBL" id="RSCL01000043">
    <property type="protein sequence ID" value="RUS95255.1"/>
    <property type="molecule type" value="Genomic_DNA"/>
</dbReference>
<reference evidence="2" key="1">
    <citation type="submission" date="2018-12" db="EMBL/GenBank/DDBJ databases">
        <authorList>
            <person name="Will S."/>
            <person name="Neumann-Schaal M."/>
            <person name="Henke P."/>
        </authorList>
    </citation>
    <scope>NUCLEOTIDE SEQUENCE</scope>
    <source>
        <strain evidence="2">PCC 7102</strain>
    </source>
</reference>
<evidence type="ECO:0000313" key="3">
    <source>
        <dbReference type="Proteomes" id="UP000271624"/>
    </source>
</evidence>
<comment type="caution">
    <text evidence="2">The sequence shown here is derived from an EMBL/GenBank/DDBJ whole genome shotgun (WGS) entry which is preliminary data.</text>
</comment>
<evidence type="ECO:0000313" key="2">
    <source>
        <dbReference type="EMBL" id="RUS95255.1"/>
    </source>
</evidence>
<feature type="transmembrane region" description="Helical" evidence="1">
    <location>
        <begin position="12"/>
        <end position="35"/>
    </location>
</feature>
<keyword evidence="1" id="KW-0472">Membrane</keyword>
<accession>A0A3S1C4M0</accession>
<proteinExistence type="predicted"/>
<dbReference type="Proteomes" id="UP000271624">
    <property type="component" value="Unassembled WGS sequence"/>
</dbReference>
<dbReference type="AlphaFoldDB" id="A0A3S1C4M0"/>
<keyword evidence="1" id="KW-0812">Transmembrane</keyword>